<sequence length="76" mass="8595">MHCHLSSSVRPRVTHSPHALWTRPRVFFNHAYPLARRVYSPTELTPCAFFSLRTLSLVSTENATSPLGTTAEISER</sequence>
<accession>A0ACC5XEL0</accession>
<organism evidence="1 2">
    <name type="scientific">Pangasianodon gigas</name>
    <name type="common">Mekong giant catfish</name>
    <name type="synonym">Pangasius gigas</name>
    <dbReference type="NCBI Taxonomy" id="30993"/>
    <lineage>
        <taxon>Eukaryota</taxon>
        <taxon>Metazoa</taxon>
        <taxon>Chordata</taxon>
        <taxon>Craniata</taxon>
        <taxon>Vertebrata</taxon>
        <taxon>Euteleostomi</taxon>
        <taxon>Actinopterygii</taxon>
        <taxon>Neopterygii</taxon>
        <taxon>Teleostei</taxon>
        <taxon>Ostariophysi</taxon>
        <taxon>Siluriformes</taxon>
        <taxon>Pangasiidae</taxon>
        <taxon>Pangasianodon</taxon>
    </lineage>
</organism>
<gene>
    <name evidence="1" type="ORF">PGIGA_G00092520</name>
</gene>
<dbReference type="Proteomes" id="UP000829447">
    <property type="component" value="Linkage Group LG18"/>
</dbReference>
<comment type="caution">
    <text evidence="1">The sequence shown here is derived from an EMBL/GenBank/DDBJ whole genome shotgun (WGS) entry which is preliminary data.</text>
</comment>
<reference evidence="1 2" key="1">
    <citation type="journal article" date="2022" name="bioRxiv">
        <title>An ancient truncated duplication of the anti-Mullerian hormone receptor type 2 gene is a potential conserved master sex determinant in the Pangasiidae catfish family.</title>
        <authorList>
            <person name="Wen M."/>
            <person name="Pan Q."/>
            <person name="Jouanno E."/>
            <person name="Montfort J."/>
            <person name="Zahm M."/>
            <person name="Cabau C."/>
            <person name="Klopp C."/>
            <person name="Iampietro C."/>
            <person name="Roques C."/>
            <person name="Bouchez O."/>
            <person name="Castinel A."/>
            <person name="Donnadieu C."/>
            <person name="Parrinello H."/>
            <person name="Poncet C."/>
            <person name="Belmonte E."/>
            <person name="Gautier V."/>
            <person name="Avarre J.-C."/>
            <person name="Dugue R."/>
            <person name="Gustiano R."/>
            <person name="Ha T.T.T."/>
            <person name="Campet M."/>
            <person name="Sriphairoj K."/>
            <person name="Ribolli J."/>
            <person name="de Almeida F.L."/>
            <person name="Desvignes T."/>
            <person name="Postlethwait J.H."/>
            <person name="Bucao C.F."/>
            <person name="Robinson-Rechavi M."/>
            <person name="Bobe J."/>
            <person name="Herpin A."/>
            <person name="Guiguen Y."/>
        </authorList>
    </citation>
    <scope>NUCLEOTIDE SEQUENCE [LARGE SCALE GENOMIC DNA]</scope>
    <source>
        <strain evidence="1">YG-Dec2019</strain>
    </source>
</reference>
<name>A0ACC5XEL0_PANGG</name>
<proteinExistence type="predicted"/>
<evidence type="ECO:0000313" key="2">
    <source>
        <dbReference type="Proteomes" id="UP000829447"/>
    </source>
</evidence>
<evidence type="ECO:0000313" key="1">
    <source>
        <dbReference type="EMBL" id="MCI4388995.1"/>
    </source>
</evidence>
<protein>
    <submittedName>
        <fullName evidence="1">Uncharacterized protein</fullName>
    </submittedName>
</protein>
<keyword evidence="2" id="KW-1185">Reference proteome</keyword>
<dbReference type="EMBL" id="CM040471">
    <property type="protein sequence ID" value="MCI4388995.1"/>
    <property type="molecule type" value="Genomic_DNA"/>
</dbReference>